<evidence type="ECO:0000256" key="2">
    <source>
        <dbReference type="SAM" id="MobiDB-lite"/>
    </source>
</evidence>
<feature type="region of interest" description="Disordered" evidence="2">
    <location>
        <begin position="601"/>
        <end position="668"/>
    </location>
</feature>
<keyword evidence="1 3" id="KW-0732">Signal</keyword>
<dbReference type="GO" id="GO:0046872">
    <property type="term" value="F:metal ion binding"/>
    <property type="evidence" value="ECO:0007669"/>
    <property type="project" value="InterPro"/>
</dbReference>
<dbReference type="InterPro" id="IPR008160">
    <property type="entry name" value="Collagen"/>
</dbReference>
<dbReference type="SUPFAM" id="SSF56300">
    <property type="entry name" value="Metallo-dependent phosphatases"/>
    <property type="match status" value="1"/>
</dbReference>
<dbReference type="InterPro" id="IPR032109">
    <property type="entry name" value="Big_3_5"/>
</dbReference>
<dbReference type="Pfam" id="PF16656">
    <property type="entry name" value="Pur_ac_phosph_N"/>
    <property type="match status" value="1"/>
</dbReference>
<evidence type="ECO:0000256" key="1">
    <source>
        <dbReference type="ARBA" id="ARBA00022729"/>
    </source>
</evidence>
<feature type="domain" description="Purple acid phosphatase N-terminal" evidence="6">
    <location>
        <begin position="58"/>
        <end position="178"/>
    </location>
</feature>
<feature type="compositionally biased region" description="Basic and acidic residues" evidence="2">
    <location>
        <begin position="614"/>
        <end position="623"/>
    </location>
</feature>
<feature type="region of interest" description="Disordered" evidence="2">
    <location>
        <begin position="485"/>
        <end position="522"/>
    </location>
</feature>
<feature type="signal peptide" evidence="3">
    <location>
        <begin position="1"/>
        <end position="41"/>
    </location>
</feature>
<dbReference type="InterPro" id="IPR004843">
    <property type="entry name" value="Calcineurin-like_PHP"/>
</dbReference>
<dbReference type="GO" id="GO:0003993">
    <property type="term" value="F:acid phosphatase activity"/>
    <property type="evidence" value="ECO:0007669"/>
    <property type="project" value="InterPro"/>
</dbReference>
<evidence type="ECO:0000313" key="7">
    <source>
        <dbReference type="EMBL" id="MBB4661256.1"/>
    </source>
</evidence>
<dbReference type="Pfam" id="PF00149">
    <property type="entry name" value="Metallophos"/>
    <property type="match status" value="1"/>
</dbReference>
<dbReference type="Gene3D" id="2.60.40.380">
    <property type="entry name" value="Purple acid phosphatase-like, N-terminal"/>
    <property type="match status" value="1"/>
</dbReference>
<keyword evidence="8" id="KW-1185">Reference proteome</keyword>
<dbReference type="Gene3D" id="3.60.21.10">
    <property type="match status" value="1"/>
</dbReference>
<dbReference type="Gene3D" id="2.60.40.10">
    <property type="entry name" value="Immunoglobulins"/>
    <property type="match status" value="1"/>
</dbReference>
<dbReference type="RefSeq" id="WP_343075516.1">
    <property type="nucleotide sequence ID" value="NZ_JACHNU010000001.1"/>
</dbReference>
<evidence type="ECO:0000256" key="3">
    <source>
        <dbReference type="SAM" id="SignalP"/>
    </source>
</evidence>
<protein>
    <submittedName>
        <fullName evidence="7">Uncharacterized protein</fullName>
    </submittedName>
</protein>
<proteinExistence type="predicted"/>
<dbReference type="InterPro" id="IPR008963">
    <property type="entry name" value="Purple_acid_Pase-like_N"/>
</dbReference>
<evidence type="ECO:0000259" key="6">
    <source>
        <dbReference type="Pfam" id="PF16656"/>
    </source>
</evidence>
<dbReference type="Proteomes" id="UP000585272">
    <property type="component" value="Unassembled WGS sequence"/>
</dbReference>
<dbReference type="InterPro" id="IPR015914">
    <property type="entry name" value="PAPs_N"/>
</dbReference>
<dbReference type="InterPro" id="IPR029052">
    <property type="entry name" value="Metallo-depent_PP-like"/>
</dbReference>
<reference evidence="7 8" key="1">
    <citation type="submission" date="2020-08" db="EMBL/GenBank/DDBJ databases">
        <title>Genomic Encyclopedia of Archaeal and Bacterial Type Strains, Phase II (KMG-II): from individual species to whole genera.</title>
        <authorList>
            <person name="Goeker M."/>
        </authorList>
    </citation>
    <scope>NUCLEOTIDE SEQUENCE [LARGE SCALE GENOMIC DNA]</scope>
    <source>
        <strain evidence="7 8">DSM 23288</strain>
    </source>
</reference>
<evidence type="ECO:0000313" key="8">
    <source>
        <dbReference type="Proteomes" id="UP000585272"/>
    </source>
</evidence>
<name>A0A840I8R2_9ACTN</name>
<feature type="compositionally biased region" description="Gly residues" evidence="2">
    <location>
        <begin position="604"/>
        <end position="613"/>
    </location>
</feature>
<dbReference type="InterPro" id="IPR039331">
    <property type="entry name" value="PAPs-like"/>
</dbReference>
<dbReference type="SUPFAM" id="SSF49363">
    <property type="entry name" value="Purple acid phosphatase, N-terminal domain"/>
    <property type="match status" value="1"/>
</dbReference>
<accession>A0A840I8R2</accession>
<sequence>MTSLRPASSLAAGRMLRRALSVCAVATALPAAALVPGTAFAADAPMPAIERYAPSALPDRVVLIPTDDPARSQRVNWRSNAETPKAQIIEAPAAFGDVMVGNRAVDGTDYTRIVTVEATTTEMDPKTGYRNRYHMVEFRDLKPGTRYAYRVGDGSDPTRTGSGAGSINNWSAWEDFTTAEADLEPYSFIYFGDAQNYIDSSVPRVFHQAVLDRPEAKLMLHAGDLMNQTGTSDSSLQVQDKEWGEWFAAAGYNNQTRNVLATPGNHEYNSSTAISAFWKPQFPFPENGPRGADGSVMEAVERSAYFVDYQGVRFISLDSSPLQNGPVQQDVLEAQTRWFEEVLSDPERPKWTVVTFHHPIFAGTSSRNNQLVRDNWNPLIRRYGVDLVLQGHDHVYNRGNMVADDSAADPAKSHGPVYSISVSGGKMYALNAGQNWTANGARRRVFEQNIQLYQLIDVKQNSLLYQARLANGKFFDGYRVDKPGDGWDNPKTVTDLERDPDASPVAPGEARGTRTTLGASKRQIGSGEQVVLEARVSRRAVGSVQFHDGGAALGEPVELEDGVATFRTAVLGVGGHALTAAFTPDDPTRFAASSSAGVLVTVGDGSGGGGQGPKGDKGDKGDPGEPGPAGPVGADGRDGAPGPAGAAGPAGPAGPVGPKGDKGDRGLNGRDALVTCKVTGSGSAQRVKCTVTYGARSAAARARATARARLLRRGRTYAKGRVRALKPTRKVSRGRYTLRIAQGKRIVTAKVAVR</sequence>
<feature type="domain" description="Bacterial Ig-like" evidence="5">
    <location>
        <begin position="519"/>
        <end position="602"/>
    </location>
</feature>
<dbReference type="AlphaFoldDB" id="A0A840I8R2"/>
<dbReference type="InterPro" id="IPR013783">
    <property type="entry name" value="Ig-like_fold"/>
</dbReference>
<dbReference type="Pfam" id="PF01391">
    <property type="entry name" value="Collagen"/>
    <property type="match status" value="1"/>
</dbReference>
<organism evidence="7 8">
    <name type="scientific">Conexibacter arvalis</name>
    <dbReference type="NCBI Taxonomy" id="912552"/>
    <lineage>
        <taxon>Bacteria</taxon>
        <taxon>Bacillati</taxon>
        <taxon>Actinomycetota</taxon>
        <taxon>Thermoleophilia</taxon>
        <taxon>Solirubrobacterales</taxon>
        <taxon>Conexibacteraceae</taxon>
        <taxon>Conexibacter</taxon>
    </lineage>
</organism>
<feature type="domain" description="Calcineurin-like phosphoesterase" evidence="4">
    <location>
        <begin position="201"/>
        <end position="396"/>
    </location>
</feature>
<dbReference type="Pfam" id="PF16640">
    <property type="entry name" value="Big_3_5"/>
    <property type="match status" value="1"/>
</dbReference>
<feature type="chain" id="PRO_5032862526" evidence="3">
    <location>
        <begin position="42"/>
        <end position="754"/>
    </location>
</feature>
<feature type="compositionally biased region" description="Basic and acidic residues" evidence="2">
    <location>
        <begin position="659"/>
        <end position="668"/>
    </location>
</feature>
<dbReference type="GO" id="GO:0005975">
    <property type="term" value="P:carbohydrate metabolic process"/>
    <property type="evidence" value="ECO:0007669"/>
    <property type="project" value="UniProtKB-ARBA"/>
</dbReference>
<evidence type="ECO:0000259" key="5">
    <source>
        <dbReference type="Pfam" id="PF16640"/>
    </source>
</evidence>
<dbReference type="EMBL" id="JACHNU010000001">
    <property type="protein sequence ID" value="MBB4661256.1"/>
    <property type="molecule type" value="Genomic_DNA"/>
</dbReference>
<comment type="caution">
    <text evidence="7">The sequence shown here is derived from an EMBL/GenBank/DDBJ whole genome shotgun (WGS) entry which is preliminary data.</text>
</comment>
<dbReference type="PANTHER" id="PTHR22953:SF153">
    <property type="entry name" value="PURPLE ACID PHOSPHATASE"/>
    <property type="match status" value="1"/>
</dbReference>
<evidence type="ECO:0000259" key="4">
    <source>
        <dbReference type="Pfam" id="PF00149"/>
    </source>
</evidence>
<gene>
    <name evidence="7" type="ORF">BDZ31_000829</name>
</gene>
<dbReference type="PANTHER" id="PTHR22953">
    <property type="entry name" value="ACID PHOSPHATASE RELATED"/>
    <property type="match status" value="1"/>
</dbReference>
<feature type="compositionally biased region" description="Low complexity" evidence="2">
    <location>
        <begin position="640"/>
        <end position="650"/>
    </location>
</feature>